<reference evidence="2 3" key="1">
    <citation type="submission" date="2018-05" db="EMBL/GenBank/DDBJ databases">
        <title>Genomic Encyclopedia of Type Strains, Phase IV (KMG-V): Genome sequencing to study the core and pangenomes of soil and plant-associated prokaryotes.</title>
        <authorList>
            <person name="Whitman W."/>
        </authorList>
    </citation>
    <scope>NUCLEOTIDE SEQUENCE [LARGE SCALE GENOMIC DNA]</scope>
    <source>
        <strain evidence="2 3">PNA 200-10</strain>
    </source>
</reference>
<sequence>MPIALRTLPRQQPGHLALYAPAAGSTRAPERPAVAFITLHMVNIILSIIRLIITIFTSADYLRPCFSSMLFISIATGQVTSF</sequence>
<keyword evidence="1" id="KW-0812">Transmembrane</keyword>
<evidence type="ECO:0000256" key="1">
    <source>
        <dbReference type="SAM" id="Phobius"/>
    </source>
</evidence>
<protein>
    <submittedName>
        <fullName evidence="2">Uncharacterized protein</fullName>
    </submittedName>
</protein>
<accession>A0A2V2BF07</accession>
<gene>
    <name evidence="2" type="ORF">C7431_10643</name>
</gene>
<proteinExistence type="predicted"/>
<organism evidence="2 3">
    <name type="scientific">Pantoea allii</name>
    <dbReference type="NCBI Taxonomy" id="574096"/>
    <lineage>
        <taxon>Bacteria</taxon>
        <taxon>Pseudomonadati</taxon>
        <taxon>Pseudomonadota</taxon>
        <taxon>Gammaproteobacteria</taxon>
        <taxon>Enterobacterales</taxon>
        <taxon>Erwiniaceae</taxon>
        <taxon>Pantoea</taxon>
    </lineage>
</organism>
<dbReference type="EMBL" id="QGHF01000006">
    <property type="protein sequence ID" value="PWK96122.1"/>
    <property type="molecule type" value="Genomic_DNA"/>
</dbReference>
<feature type="transmembrane region" description="Helical" evidence="1">
    <location>
        <begin position="33"/>
        <end position="53"/>
    </location>
</feature>
<dbReference type="AlphaFoldDB" id="A0A2V2BF07"/>
<name>A0A2V2BF07_9GAMM</name>
<keyword evidence="1" id="KW-1133">Transmembrane helix</keyword>
<dbReference type="Proteomes" id="UP000245981">
    <property type="component" value="Unassembled WGS sequence"/>
</dbReference>
<keyword evidence="1" id="KW-0472">Membrane</keyword>
<comment type="caution">
    <text evidence="2">The sequence shown here is derived from an EMBL/GenBank/DDBJ whole genome shotgun (WGS) entry which is preliminary data.</text>
</comment>
<evidence type="ECO:0000313" key="3">
    <source>
        <dbReference type="Proteomes" id="UP000245981"/>
    </source>
</evidence>
<evidence type="ECO:0000313" key="2">
    <source>
        <dbReference type="EMBL" id="PWK96122.1"/>
    </source>
</evidence>